<protein>
    <submittedName>
        <fullName evidence="2">Uncharacterized protein</fullName>
    </submittedName>
</protein>
<evidence type="ECO:0000313" key="3">
    <source>
        <dbReference type="Proteomes" id="UP001159363"/>
    </source>
</evidence>
<feature type="region of interest" description="Disordered" evidence="1">
    <location>
        <begin position="94"/>
        <end position="119"/>
    </location>
</feature>
<comment type="caution">
    <text evidence="2">The sequence shown here is derived from an EMBL/GenBank/DDBJ whole genome shotgun (WGS) entry which is preliminary data.</text>
</comment>
<name>A0ABQ9HWX8_9NEOP</name>
<sequence length="119" mass="13442">MDENDKVCHLFTDFSYNTIVTALETLTNTLTAALVKSRLLDAELNMKNKNSKCSFSAEEHTNLWCFSYGGLGHFISNCPSRNSAPKRERIRCKLNKRGYGQGRPSYISQEQDQGEPTDS</sequence>
<dbReference type="Proteomes" id="UP001159363">
    <property type="component" value="Chromosome 3"/>
</dbReference>
<dbReference type="SUPFAM" id="SSF57756">
    <property type="entry name" value="Retrovirus zinc finger-like domains"/>
    <property type="match status" value="1"/>
</dbReference>
<organism evidence="2 3">
    <name type="scientific">Dryococelus australis</name>
    <dbReference type="NCBI Taxonomy" id="614101"/>
    <lineage>
        <taxon>Eukaryota</taxon>
        <taxon>Metazoa</taxon>
        <taxon>Ecdysozoa</taxon>
        <taxon>Arthropoda</taxon>
        <taxon>Hexapoda</taxon>
        <taxon>Insecta</taxon>
        <taxon>Pterygota</taxon>
        <taxon>Neoptera</taxon>
        <taxon>Polyneoptera</taxon>
        <taxon>Phasmatodea</taxon>
        <taxon>Verophasmatodea</taxon>
        <taxon>Anareolatae</taxon>
        <taxon>Phasmatidae</taxon>
        <taxon>Eurycanthinae</taxon>
        <taxon>Dryococelus</taxon>
    </lineage>
</organism>
<reference evidence="2 3" key="1">
    <citation type="submission" date="2023-02" db="EMBL/GenBank/DDBJ databases">
        <title>LHISI_Scaffold_Assembly.</title>
        <authorList>
            <person name="Stuart O.P."/>
            <person name="Cleave R."/>
            <person name="Magrath M.J.L."/>
            <person name="Mikheyev A.S."/>
        </authorList>
    </citation>
    <scope>NUCLEOTIDE SEQUENCE [LARGE SCALE GENOMIC DNA]</scope>
    <source>
        <strain evidence="2">Daus_M_001</strain>
        <tissue evidence="2">Leg muscle</tissue>
    </source>
</reference>
<accession>A0ABQ9HWX8</accession>
<evidence type="ECO:0000313" key="2">
    <source>
        <dbReference type="EMBL" id="KAJ8888885.1"/>
    </source>
</evidence>
<gene>
    <name evidence="2" type="ORF">PR048_008379</name>
</gene>
<dbReference type="InterPro" id="IPR036875">
    <property type="entry name" value="Znf_CCHC_sf"/>
</dbReference>
<dbReference type="EMBL" id="JARBHB010000003">
    <property type="protein sequence ID" value="KAJ8888885.1"/>
    <property type="molecule type" value="Genomic_DNA"/>
</dbReference>
<evidence type="ECO:0000256" key="1">
    <source>
        <dbReference type="SAM" id="MobiDB-lite"/>
    </source>
</evidence>
<proteinExistence type="predicted"/>
<keyword evidence="3" id="KW-1185">Reference proteome</keyword>